<protein>
    <submittedName>
        <fullName evidence="2">TIGR02281 family clan AA aspartic protease</fullName>
        <ecNumber evidence="2">3.4.23.-</ecNumber>
    </submittedName>
</protein>
<name>A0A9J6PDF6_9PROT</name>
<dbReference type="Pfam" id="PF13975">
    <property type="entry name" value="gag-asp_proteas"/>
    <property type="match status" value="1"/>
</dbReference>
<dbReference type="CDD" id="cd05483">
    <property type="entry name" value="retropepsin_like_bacteria"/>
    <property type="match status" value="1"/>
</dbReference>
<proteinExistence type="predicted"/>
<dbReference type="NCBIfam" id="TIGR02281">
    <property type="entry name" value="clan_AA_DTGA"/>
    <property type="match status" value="1"/>
</dbReference>
<dbReference type="RefSeq" id="WP_269331785.1">
    <property type="nucleotide sequence ID" value="NZ_JAMZFT010000001.1"/>
</dbReference>
<keyword evidence="2" id="KW-0645">Protease</keyword>
<keyword evidence="1" id="KW-0732">Signal</keyword>
<dbReference type="InterPro" id="IPR011969">
    <property type="entry name" value="Clan_AA_Asp_peptidase_C"/>
</dbReference>
<dbReference type="EMBL" id="JAMZFT010000001">
    <property type="protein sequence ID" value="MCP1335856.1"/>
    <property type="molecule type" value="Genomic_DNA"/>
</dbReference>
<evidence type="ECO:0000313" key="2">
    <source>
        <dbReference type="EMBL" id="MCP1335856.1"/>
    </source>
</evidence>
<feature type="signal peptide" evidence="1">
    <location>
        <begin position="1"/>
        <end position="31"/>
    </location>
</feature>
<dbReference type="InterPro" id="IPR001969">
    <property type="entry name" value="Aspartic_peptidase_AS"/>
</dbReference>
<dbReference type="EC" id="3.4.23.-" evidence="2"/>
<reference evidence="2" key="1">
    <citation type="submission" date="2022-06" db="EMBL/GenBank/DDBJ databases">
        <title>Isolation and Genomics of Futiania mangrovii gen. nov., sp. nov., a Rare and Metabolically-versatile member in the Class Alphaproteobacteria.</title>
        <authorList>
            <person name="Liu L."/>
            <person name="Huang W.-C."/>
            <person name="Pan J."/>
            <person name="Li J."/>
            <person name="Huang Y."/>
            <person name="Du H."/>
            <person name="Liu Y."/>
            <person name="Li M."/>
        </authorList>
    </citation>
    <scope>NUCLEOTIDE SEQUENCE</scope>
    <source>
        <strain evidence="2">FT118</strain>
    </source>
</reference>
<evidence type="ECO:0000256" key="1">
    <source>
        <dbReference type="SAM" id="SignalP"/>
    </source>
</evidence>
<dbReference type="GO" id="GO:0004190">
    <property type="term" value="F:aspartic-type endopeptidase activity"/>
    <property type="evidence" value="ECO:0007669"/>
    <property type="project" value="InterPro"/>
</dbReference>
<dbReference type="InterPro" id="IPR021109">
    <property type="entry name" value="Peptidase_aspartic_dom_sf"/>
</dbReference>
<dbReference type="SUPFAM" id="SSF50630">
    <property type="entry name" value="Acid proteases"/>
    <property type="match status" value="1"/>
</dbReference>
<dbReference type="PROSITE" id="PS00141">
    <property type="entry name" value="ASP_PROTEASE"/>
    <property type="match status" value="1"/>
</dbReference>
<dbReference type="Gene3D" id="2.40.70.10">
    <property type="entry name" value="Acid Proteases"/>
    <property type="match status" value="1"/>
</dbReference>
<dbReference type="AlphaFoldDB" id="A0A9J6PDF6"/>
<comment type="caution">
    <text evidence="2">The sequence shown here is derived from an EMBL/GenBank/DDBJ whole genome shotgun (WGS) entry which is preliminary data.</text>
</comment>
<feature type="chain" id="PRO_5039908245" evidence="1">
    <location>
        <begin position="32"/>
        <end position="156"/>
    </location>
</feature>
<gene>
    <name evidence="2" type="ORF">NJQ99_05495</name>
</gene>
<organism evidence="2 3">
    <name type="scientific">Futiania mangrovi</name>
    <dbReference type="NCBI Taxonomy" id="2959716"/>
    <lineage>
        <taxon>Bacteria</taxon>
        <taxon>Pseudomonadati</taxon>
        <taxon>Pseudomonadota</taxon>
        <taxon>Alphaproteobacteria</taxon>
        <taxon>Futianiales</taxon>
        <taxon>Futianiaceae</taxon>
        <taxon>Futiania</taxon>
    </lineage>
</organism>
<dbReference type="GO" id="GO:0006508">
    <property type="term" value="P:proteolysis"/>
    <property type="evidence" value="ECO:0007669"/>
    <property type="project" value="UniProtKB-KW"/>
</dbReference>
<sequence>MTRHQFASAGFLAVASLFALGAHLSALPVEAASTEGQVAIARGASGHFVTTGHIDGAPVEFMVDTGATLVALTARDARRAGLAPHSLVYDRIAVSPAGAMAVATVRLRELRIGELTLHDIEAAVTQAEDGHSLLGLNALAALERVEIKGDTLTLTR</sequence>
<accession>A0A9J6PDF6</accession>
<keyword evidence="2" id="KW-0378">Hydrolase</keyword>
<dbReference type="InterPro" id="IPR034122">
    <property type="entry name" value="Retropepsin-like_bacterial"/>
</dbReference>
<keyword evidence="3" id="KW-1185">Reference proteome</keyword>
<dbReference type="Proteomes" id="UP001055804">
    <property type="component" value="Unassembled WGS sequence"/>
</dbReference>
<evidence type="ECO:0000313" key="3">
    <source>
        <dbReference type="Proteomes" id="UP001055804"/>
    </source>
</evidence>